<dbReference type="AlphaFoldDB" id="A0A8C2AK33"/>
<dbReference type="PANTHER" id="PTHR22957">
    <property type="entry name" value="TBC1 DOMAIN FAMILY MEMBER GTPASE-ACTIVATING PROTEIN"/>
    <property type="match status" value="1"/>
</dbReference>
<dbReference type="SMART" id="SM00593">
    <property type="entry name" value="RUN"/>
    <property type="match status" value="1"/>
</dbReference>
<dbReference type="Ensembl" id="ENSCCRT00015109206.1">
    <property type="protein sequence ID" value="ENSCCRP00015105823.1"/>
    <property type="gene ID" value="ENSCCRG00015041258.1"/>
</dbReference>
<dbReference type="InterPro" id="IPR021935">
    <property type="entry name" value="SGSM1/2_RBD"/>
</dbReference>
<sequence>MEEAVTRKFVHEDSSHIVSFCAAVEACVLHGLKRRAAGFLRSNKIAALFTKVGKSFPPAEELCRKAQELELVFEIVPPSGQIESNRKMSKVPNFSPQAVRHLWIHTALIEKVLDKIVLYLVENSSKFYEKEAILMDPVDGPILASLLVGPCALEYTKMKTADHFWTDPSADELVQRHRIHSGHCRQDSPTKRPALCIQKRHSSSSMDERPSPSPFARDYVESLHQNSRATLLFGKNNVLVQPRDDMEAIPGYLSLHQTADCMTLKWTPNQLMNGSMGDLDYERSVYWDYAMTIRLEEIVYLHCHQQVDCGGTVVLVSQDGIQRPPLRFPRGGHLLQFLSCLENGLLPHGQLDPPLWSQRGKGKVFPKLKKRCPQGSSDSVSDKEEEEATDYVFRIVFPNRQSEFGKRLNLCIEQTLEPVKVSDYGMAIIISAFRMAPEFIDQGVNMWHPTPRKSSCSSCSQSSFFDGAPPNGCNHERAPLKLLCDNMKNQIISRAFYGWLAYCRHLSTVRTHLSGLVNHTIVEPDVPTDANGGLTTEVWQKFLEDCSTYEEKELLRLVYFGGVDPSLRKEVWPFLLGHYQFGMSEAERKEVDEQMRACYEQTMSEWLGCEAIVKQREKEQHAVAIAKCSSGASIDSTTQRIMHRDSTISNEVFESVEEVDQIESEPKSEDKQVSKISNGTPQNGTSSPDSGHPSSRNFSVTSGQSDSLSTEDSGIHDPSLKAQLQLAVSKERFESSSGEEGKLTEEGETKSVEKLGVREYSKIELLDMYTLNLHRIDKDVQRCDRNYWYFTPANLEKLRNIMCSYIWQHLETGYVQGMCDLLAPLLVILDDEAMAFSCFTELMKRMNQNFPHGGAMDTHFANMRSLIQILDSELFELMHQNGDYTHFYFCYRWFLLDFKRELVYDDVFAVWEVIWAAKCVSSSHFVLFIALALVEIYRDIILENNMDFTDIIKFFNEMAEHHNIKQILTLARDLVCKVQTLIENK</sequence>
<dbReference type="FunFam" id="2.30.29.230:FF:000001">
    <property type="entry name" value="Small G protein signaling modulator 2"/>
    <property type="match status" value="1"/>
</dbReference>
<evidence type="ECO:0000313" key="8">
    <source>
        <dbReference type="Ensembl" id="ENSCCRP00015105823.1"/>
    </source>
</evidence>
<feature type="compositionally biased region" description="Basic and acidic residues" evidence="5">
    <location>
        <begin position="664"/>
        <end position="673"/>
    </location>
</feature>
<name>A0A8C2AK33_CYPCA</name>
<dbReference type="InterPro" id="IPR037213">
    <property type="entry name" value="Run_dom_sf"/>
</dbReference>
<dbReference type="GO" id="GO:0005096">
    <property type="term" value="F:GTPase activator activity"/>
    <property type="evidence" value="ECO:0007669"/>
    <property type="project" value="UniProtKB-KW"/>
</dbReference>
<feature type="domain" description="Rab-GAP TBC" evidence="6">
    <location>
        <begin position="562"/>
        <end position="918"/>
    </location>
</feature>
<dbReference type="Gene3D" id="1.10.472.80">
    <property type="entry name" value="Ypt/Rab-GAP domain of gyp1p, domain 3"/>
    <property type="match status" value="1"/>
</dbReference>
<dbReference type="Gene3D" id="1.20.58.900">
    <property type="match status" value="1"/>
</dbReference>
<evidence type="ECO:0000256" key="2">
    <source>
        <dbReference type="ARBA" id="ARBA00022468"/>
    </source>
</evidence>
<comment type="similarity">
    <text evidence="4">Belongs to the RUTBC family.</text>
</comment>
<keyword evidence="3" id="KW-0963">Cytoplasm</keyword>
<dbReference type="Pfam" id="PF00566">
    <property type="entry name" value="RabGAP-TBC"/>
    <property type="match status" value="1"/>
</dbReference>
<dbReference type="GO" id="GO:0031410">
    <property type="term" value="C:cytoplasmic vesicle"/>
    <property type="evidence" value="ECO:0007669"/>
    <property type="project" value="UniProtKB-ARBA"/>
</dbReference>
<evidence type="ECO:0000256" key="4">
    <source>
        <dbReference type="ARBA" id="ARBA00034124"/>
    </source>
</evidence>
<dbReference type="Proteomes" id="UP000694700">
    <property type="component" value="Unplaced"/>
</dbReference>
<proteinExistence type="inferred from homology"/>
<feature type="region of interest" description="Disordered" evidence="5">
    <location>
        <begin position="655"/>
        <end position="716"/>
    </location>
</feature>
<dbReference type="FunFam" id="1.10.472.80:FF:000004">
    <property type="entry name" value="Small G protein signaling modulator 1"/>
    <property type="match status" value="1"/>
</dbReference>
<dbReference type="Pfam" id="PF02759">
    <property type="entry name" value="RUN"/>
    <property type="match status" value="1"/>
</dbReference>
<dbReference type="InterPro" id="IPR035969">
    <property type="entry name" value="Rab-GAP_TBC_sf"/>
</dbReference>
<dbReference type="Pfam" id="PF12068">
    <property type="entry name" value="PH_RBD"/>
    <property type="match status" value="1"/>
</dbReference>
<reference evidence="8" key="1">
    <citation type="submission" date="2025-08" db="UniProtKB">
        <authorList>
            <consortium name="Ensembl"/>
        </authorList>
    </citation>
    <scope>IDENTIFICATION</scope>
</reference>
<dbReference type="FunFam" id="1.20.58.900:FF:000002">
    <property type="entry name" value="small G protein signaling modulator 1"/>
    <property type="match status" value="1"/>
</dbReference>
<keyword evidence="2" id="KW-0343">GTPase activation</keyword>
<evidence type="ECO:0000256" key="3">
    <source>
        <dbReference type="ARBA" id="ARBA00022490"/>
    </source>
</evidence>
<evidence type="ECO:0000259" key="6">
    <source>
        <dbReference type="PROSITE" id="PS50086"/>
    </source>
</evidence>
<dbReference type="Gene3D" id="1.10.8.270">
    <property type="entry name" value="putative rabgap domain of human tbc1 domain family member 14 like domains"/>
    <property type="match status" value="1"/>
</dbReference>
<evidence type="ECO:0000256" key="1">
    <source>
        <dbReference type="ARBA" id="ARBA00004496"/>
    </source>
</evidence>
<protein>
    <submittedName>
        <fullName evidence="8">Small G protein signaling modulator 1a</fullName>
    </submittedName>
</protein>
<dbReference type="Gene3D" id="2.30.29.230">
    <property type="match status" value="1"/>
</dbReference>
<accession>A0A8C2AK33</accession>
<organism evidence="8 9">
    <name type="scientific">Cyprinus carpio</name>
    <name type="common">Common carp</name>
    <dbReference type="NCBI Taxonomy" id="7962"/>
    <lineage>
        <taxon>Eukaryota</taxon>
        <taxon>Metazoa</taxon>
        <taxon>Chordata</taxon>
        <taxon>Craniata</taxon>
        <taxon>Vertebrata</taxon>
        <taxon>Euteleostomi</taxon>
        <taxon>Actinopterygii</taxon>
        <taxon>Neopterygii</taxon>
        <taxon>Teleostei</taxon>
        <taxon>Ostariophysi</taxon>
        <taxon>Cypriniformes</taxon>
        <taxon>Cyprinidae</taxon>
        <taxon>Cyprininae</taxon>
        <taxon>Cyprinus</taxon>
    </lineage>
</organism>
<evidence type="ECO:0000256" key="5">
    <source>
        <dbReference type="SAM" id="MobiDB-lite"/>
    </source>
</evidence>
<comment type="subcellular location">
    <subcellularLocation>
        <location evidence="1">Cytoplasm</location>
    </subcellularLocation>
</comment>
<dbReference type="FunFam" id="1.10.8.270:FF:000006">
    <property type="entry name" value="Small G protein signaling modulator 2"/>
    <property type="match status" value="1"/>
</dbReference>
<evidence type="ECO:0000259" key="7">
    <source>
        <dbReference type="PROSITE" id="PS50826"/>
    </source>
</evidence>
<dbReference type="SUPFAM" id="SSF47923">
    <property type="entry name" value="Ypt/Rab-GAP domain of gyp1p"/>
    <property type="match status" value="2"/>
</dbReference>
<dbReference type="InterPro" id="IPR037745">
    <property type="entry name" value="SGSM1/2"/>
</dbReference>
<dbReference type="PROSITE" id="PS50826">
    <property type="entry name" value="RUN"/>
    <property type="match status" value="1"/>
</dbReference>
<dbReference type="SUPFAM" id="SSF140741">
    <property type="entry name" value="RUN domain-like"/>
    <property type="match status" value="1"/>
</dbReference>
<dbReference type="PANTHER" id="PTHR22957:SF187">
    <property type="entry name" value="SMALL G PROTEIN SIGNALING MODULATOR 1"/>
    <property type="match status" value="1"/>
</dbReference>
<dbReference type="SMART" id="SM00164">
    <property type="entry name" value="TBC"/>
    <property type="match status" value="1"/>
</dbReference>
<dbReference type="CDD" id="cd15784">
    <property type="entry name" value="PH_RUTBC"/>
    <property type="match status" value="1"/>
</dbReference>
<feature type="compositionally biased region" description="Polar residues" evidence="5">
    <location>
        <begin position="674"/>
        <end position="712"/>
    </location>
</feature>
<dbReference type="InterPro" id="IPR000195">
    <property type="entry name" value="Rab-GAP-TBC_dom"/>
</dbReference>
<dbReference type="InterPro" id="IPR004012">
    <property type="entry name" value="Run_dom"/>
</dbReference>
<feature type="domain" description="RUN" evidence="7">
    <location>
        <begin position="11"/>
        <end position="163"/>
    </location>
</feature>
<evidence type="ECO:0000313" key="9">
    <source>
        <dbReference type="Proteomes" id="UP000694700"/>
    </source>
</evidence>
<dbReference type="PROSITE" id="PS50086">
    <property type="entry name" value="TBC_RABGAP"/>
    <property type="match status" value="1"/>
</dbReference>